<keyword evidence="2" id="KW-0418">Kinase</keyword>
<accession>A0A1B7K2D2</accession>
<feature type="chain" id="PRO_5008595771" evidence="1">
    <location>
        <begin position="28"/>
        <end position="181"/>
    </location>
</feature>
<dbReference type="RefSeq" id="WP_068907465.1">
    <property type="nucleotide sequence ID" value="NZ_LXEW01000011.1"/>
</dbReference>
<dbReference type="OrthoDB" id="6465669at2"/>
<protein>
    <submittedName>
        <fullName evidence="2">Phophatidylinositol-4-phosphate 5-kinase</fullName>
        <ecNumber evidence="2">2.7.1.68</ecNumber>
    </submittedName>
</protein>
<dbReference type="Pfam" id="PF07661">
    <property type="entry name" value="MORN_2"/>
    <property type="match status" value="2"/>
</dbReference>
<name>A0A1B7K2D2_9GAMM</name>
<dbReference type="EC" id="2.7.1.68" evidence="2"/>
<dbReference type="AlphaFoldDB" id="A0A1B7K2D2"/>
<dbReference type="SUPFAM" id="SSF82185">
    <property type="entry name" value="Histone H3 K4-specific methyltransferase SET7/9 N-terminal domain"/>
    <property type="match status" value="1"/>
</dbReference>
<sequence length="181" mass="20493">MLKMNFLKSTLLLSLVLVTSGCQMLTASNTDSDFESLKQLKGVEFPSTHAPKEAPEGLFETNYDNGKPELKTWIHNGCLDRYMKTYYENGNMESDVQLKNCKVNGFVRNYNENGRLDIEMNAIEGKLSGPFKTYYDTPRNNVHITGTFKNGDLEGTLTEFDESGKVITKAHIRDGEIYVEQ</sequence>
<keyword evidence="1" id="KW-0732">Signal</keyword>
<comment type="caution">
    <text evidence="2">The sequence shown here is derived from an EMBL/GenBank/DDBJ whole genome shotgun (WGS) entry which is preliminary data.</text>
</comment>
<dbReference type="PROSITE" id="PS51257">
    <property type="entry name" value="PROKAR_LIPOPROTEIN"/>
    <property type="match status" value="1"/>
</dbReference>
<organism evidence="2 3">
    <name type="scientific">Providencia heimbachae ATCC 35613</name>
    <dbReference type="NCBI Taxonomy" id="1354272"/>
    <lineage>
        <taxon>Bacteria</taxon>
        <taxon>Pseudomonadati</taxon>
        <taxon>Pseudomonadota</taxon>
        <taxon>Gammaproteobacteria</taxon>
        <taxon>Enterobacterales</taxon>
        <taxon>Morganellaceae</taxon>
        <taxon>Providencia</taxon>
    </lineage>
</organism>
<dbReference type="InterPro" id="IPR011652">
    <property type="entry name" value="MORN_2"/>
</dbReference>
<evidence type="ECO:0000313" key="2">
    <source>
        <dbReference type="EMBL" id="OAT54302.1"/>
    </source>
</evidence>
<keyword evidence="2" id="KW-0808">Transferase</keyword>
<gene>
    <name evidence="2" type="ORF">M998_0634</name>
</gene>
<evidence type="ECO:0000256" key="1">
    <source>
        <dbReference type="SAM" id="SignalP"/>
    </source>
</evidence>
<evidence type="ECO:0000313" key="3">
    <source>
        <dbReference type="Proteomes" id="UP000078224"/>
    </source>
</evidence>
<dbReference type="EMBL" id="LXEW01000011">
    <property type="protein sequence ID" value="OAT54302.1"/>
    <property type="molecule type" value="Genomic_DNA"/>
</dbReference>
<dbReference type="PATRIC" id="fig|1354272.4.peg.652"/>
<feature type="signal peptide" evidence="1">
    <location>
        <begin position="1"/>
        <end position="27"/>
    </location>
</feature>
<reference evidence="2 3" key="1">
    <citation type="submission" date="2016-04" db="EMBL/GenBank/DDBJ databases">
        <title>ATOL: Assembling a taxonomically balanced genome-scale reconstruction of the evolutionary history of the Enterobacteriaceae.</title>
        <authorList>
            <person name="Plunkett G.III."/>
            <person name="Neeno-Eckwall E.C."/>
            <person name="Glasner J.D."/>
            <person name="Perna N.T."/>
        </authorList>
    </citation>
    <scope>NUCLEOTIDE SEQUENCE [LARGE SCALE GENOMIC DNA]</scope>
    <source>
        <strain evidence="2 3">ATCC 35613</strain>
    </source>
</reference>
<dbReference type="Proteomes" id="UP000078224">
    <property type="component" value="Unassembled WGS sequence"/>
</dbReference>
<dbReference type="Gene3D" id="3.90.930.1">
    <property type="match status" value="1"/>
</dbReference>
<proteinExistence type="predicted"/>
<dbReference type="GO" id="GO:0016308">
    <property type="term" value="F:1-phosphatidylinositol-4-phosphate 5-kinase activity"/>
    <property type="evidence" value="ECO:0007669"/>
    <property type="project" value="UniProtKB-EC"/>
</dbReference>
<keyword evidence="3" id="KW-1185">Reference proteome</keyword>